<dbReference type="AlphaFoldDB" id="C5EXK8"/>
<sequence length="54" mass="6677">MQNLRNCYYHWENLLKVRVTESFPPVIYPRLTTKIHNVRIGIHPFKIENFMRFD</sequence>
<dbReference type="HOGENOM" id="CLU_3044099_0_0_7"/>
<accession>C5EXK8</accession>
<dbReference type="Proteomes" id="UP000003953">
    <property type="component" value="Unassembled WGS sequence"/>
</dbReference>
<keyword evidence="2" id="KW-1185">Reference proteome</keyword>
<evidence type="ECO:0000313" key="1">
    <source>
        <dbReference type="EMBL" id="EEQ63019.1"/>
    </source>
</evidence>
<organism evidence="1 2">
    <name type="scientific">Helicobacter pullorum MIT 98-5489</name>
    <dbReference type="NCBI Taxonomy" id="537972"/>
    <lineage>
        <taxon>Bacteria</taxon>
        <taxon>Pseudomonadati</taxon>
        <taxon>Campylobacterota</taxon>
        <taxon>Epsilonproteobacteria</taxon>
        <taxon>Campylobacterales</taxon>
        <taxon>Helicobacteraceae</taxon>
        <taxon>Helicobacter</taxon>
    </lineage>
</organism>
<dbReference type="EMBL" id="DS990441">
    <property type="protein sequence ID" value="EEQ63019.1"/>
    <property type="molecule type" value="Genomic_DNA"/>
</dbReference>
<reference evidence="2" key="1">
    <citation type="journal article" date="2014" name="Genome Announc.">
        <title>Draft genome sequences of six enterohepatic helicobacter species isolated from humans and one from rhesus macaques.</title>
        <authorList>
            <person name="Shen Z."/>
            <person name="Sheh A."/>
            <person name="Young S.K."/>
            <person name="Abouelliel A."/>
            <person name="Ward D.V."/>
            <person name="Earl A.M."/>
            <person name="Fox J.G."/>
        </authorList>
    </citation>
    <scope>NUCLEOTIDE SEQUENCE [LARGE SCALE GENOMIC DNA]</scope>
    <source>
        <strain evidence="2">MIT 98-5489</strain>
    </source>
</reference>
<evidence type="ECO:0000313" key="2">
    <source>
        <dbReference type="Proteomes" id="UP000003953"/>
    </source>
</evidence>
<proteinExistence type="predicted"/>
<protein>
    <submittedName>
        <fullName evidence="1">Uncharacterized protein</fullName>
    </submittedName>
</protein>
<name>C5EXK8_9HELI</name>
<gene>
    <name evidence="1" type="ORF">HPMG_00476</name>
</gene>